<dbReference type="CDD" id="cd22055">
    <property type="entry name" value="NAC_BTF3"/>
    <property type="match status" value="1"/>
</dbReference>
<dbReference type="FunFam" id="2.20.70.30:FF:000001">
    <property type="entry name" value="Transcription factor BTF3 homolog"/>
    <property type="match status" value="1"/>
</dbReference>
<evidence type="ECO:0000256" key="2">
    <source>
        <dbReference type="RuleBase" id="RU361272"/>
    </source>
</evidence>
<accession>A0A8T0E7L0</accession>
<protein>
    <recommendedName>
        <fullName evidence="2">Transcription factor BTF3</fullName>
    </recommendedName>
</protein>
<proteinExistence type="inferred from homology"/>
<dbReference type="PANTHER" id="PTHR10351">
    <property type="entry name" value="TRANSCRIPTION FACTOR BTF3 FAMILY MEMBER"/>
    <property type="match status" value="1"/>
</dbReference>
<evidence type="ECO:0000313" key="6">
    <source>
        <dbReference type="Proteomes" id="UP000807504"/>
    </source>
</evidence>
<feature type="compositionally biased region" description="Basic residues" evidence="3">
    <location>
        <begin position="20"/>
        <end position="29"/>
    </location>
</feature>
<dbReference type="Proteomes" id="UP000807504">
    <property type="component" value="Unassembled WGS sequence"/>
</dbReference>
<dbReference type="PROSITE" id="PS51151">
    <property type="entry name" value="NAC_AB"/>
    <property type="match status" value="1"/>
</dbReference>
<evidence type="ECO:0000259" key="4">
    <source>
        <dbReference type="PROSITE" id="PS51151"/>
    </source>
</evidence>
<dbReference type="SMART" id="SM01407">
    <property type="entry name" value="NAC"/>
    <property type="match status" value="1"/>
</dbReference>
<sequence length="158" mass="17178">MNPEKLSKLQAQVRIGGKGTARRKKKVVHRTATTDDKKLQSSLKKLAVNNIPGIEEVNMIKDDGSVIHFNNPKVQASLAANTFAITGHAEPKQITEMLPGILNQLGAESLTHLKRLATMQNATGPISEQTNSGVDEEEDEEVPDLVENFDEPSKAEGV</sequence>
<comment type="caution">
    <text evidence="5">The sequence shown here is derived from an EMBL/GenBank/DDBJ whole genome shotgun (WGS) entry which is preliminary data.</text>
</comment>
<dbReference type="InterPro" id="IPR038187">
    <property type="entry name" value="NAC_A/B_dom_sf"/>
</dbReference>
<keyword evidence="6" id="KW-1185">Reference proteome</keyword>
<gene>
    <name evidence="5" type="ORF">HNY73_019520</name>
</gene>
<evidence type="ECO:0000313" key="5">
    <source>
        <dbReference type="EMBL" id="KAF8766461.1"/>
    </source>
</evidence>
<dbReference type="AlphaFoldDB" id="A0A8T0E7L0"/>
<feature type="compositionally biased region" description="Polar residues" evidence="3">
    <location>
        <begin position="119"/>
        <end position="133"/>
    </location>
</feature>
<dbReference type="Pfam" id="PF01849">
    <property type="entry name" value="NAC"/>
    <property type="match status" value="1"/>
</dbReference>
<reference evidence="5" key="2">
    <citation type="submission" date="2020-06" db="EMBL/GenBank/DDBJ databases">
        <authorList>
            <person name="Sheffer M."/>
        </authorList>
    </citation>
    <scope>NUCLEOTIDE SEQUENCE</scope>
</reference>
<feature type="domain" description="NAC-A/B" evidence="4">
    <location>
        <begin position="33"/>
        <end position="98"/>
    </location>
</feature>
<feature type="region of interest" description="Disordered" evidence="3">
    <location>
        <begin position="14"/>
        <end position="35"/>
    </location>
</feature>
<feature type="compositionally biased region" description="Acidic residues" evidence="3">
    <location>
        <begin position="134"/>
        <end position="150"/>
    </location>
</feature>
<dbReference type="InterPro" id="IPR039370">
    <property type="entry name" value="BTF3"/>
</dbReference>
<reference evidence="5" key="1">
    <citation type="journal article" date="2020" name="bioRxiv">
        <title>Chromosome-level reference genome of the European wasp spider Argiope bruennichi: a resource for studies on range expansion and evolutionary adaptation.</title>
        <authorList>
            <person name="Sheffer M.M."/>
            <person name="Hoppe A."/>
            <person name="Krehenwinkel H."/>
            <person name="Uhl G."/>
            <person name="Kuss A.W."/>
            <person name="Jensen L."/>
            <person name="Jensen C."/>
            <person name="Gillespie R.G."/>
            <person name="Hoff K.J."/>
            <person name="Prost S."/>
        </authorList>
    </citation>
    <scope>NUCLEOTIDE SEQUENCE</scope>
</reference>
<organism evidence="5 6">
    <name type="scientific">Argiope bruennichi</name>
    <name type="common">Wasp spider</name>
    <name type="synonym">Aranea bruennichi</name>
    <dbReference type="NCBI Taxonomy" id="94029"/>
    <lineage>
        <taxon>Eukaryota</taxon>
        <taxon>Metazoa</taxon>
        <taxon>Ecdysozoa</taxon>
        <taxon>Arthropoda</taxon>
        <taxon>Chelicerata</taxon>
        <taxon>Arachnida</taxon>
        <taxon>Araneae</taxon>
        <taxon>Araneomorphae</taxon>
        <taxon>Entelegynae</taxon>
        <taxon>Araneoidea</taxon>
        <taxon>Araneidae</taxon>
        <taxon>Argiope</taxon>
    </lineage>
</organism>
<dbReference type="EMBL" id="JABXBU010002230">
    <property type="protein sequence ID" value="KAF8766461.1"/>
    <property type="molecule type" value="Genomic_DNA"/>
</dbReference>
<evidence type="ECO:0000256" key="3">
    <source>
        <dbReference type="SAM" id="MobiDB-lite"/>
    </source>
</evidence>
<evidence type="ECO:0000256" key="1">
    <source>
        <dbReference type="ARBA" id="ARBA00005296"/>
    </source>
</evidence>
<name>A0A8T0E7L0_ARGBR</name>
<dbReference type="InterPro" id="IPR002715">
    <property type="entry name" value="Nas_poly-pep-assoc_cplx_dom"/>
</dbReference>
<dbReference type="Gene3D" id="2.20.70.30">
    <property type="entry name" value="Nascent polypeptide-associated complex domain"/>
    <property type="match status" value="1"/>
</dbReference>
<comment type="similarity">
    <text evidence="1 2">Belongs to the NAC-beta family.</text>
</comment>
<feature type="region of interest" description="Disordered" evidence="3">
    <location>
        <begin position="119"/>
        <end position="158"/>
    </location>
</feature>